<reference evidence="1" key="2">
    <citation type="submission" date="2021-01" db="EMBL/GenBank/DDBJ databases">
        <authorList>
            <person name="Schikora-Tamarit M.A."/>
        </authorList>
    </citation>
    <scope>NUCLEOTIDE SEQUENCE</scope>
    <source>
        <strain evidence="1">CBS2887</strain>
    </source>
</reference>
<sequence length="156" mass="17461">MEDVLLKVDSWQDGLEDFQDELGSFCKSKTESNSSRLKRPEEATLDNLMLLRSTFKSTFWKNCNWLCSKVGNSSSNSNSNMSSNNKTLAGPASLPYEPSLINELIIEFGWDVDGWVKLGTTPEGSLVQSWRSQQLVHQAIALQMVHGQFRSEIVAA</sequence>
<proteinExistence type="predicted"/>
<evidence type="ECO:0000313" key="2">
    <source>
        <dbReference type="Proteomes" id="UP000774326"/>
    </source>
</evidence>
<keyword evidence="2" id="KW-1185">Reference proteome</keyword>
<accession>A0A9P8Q1L8</accession>
<dbReference type="EMBL" id="JAEUBG010004410">
    <property type="protein sequence ID" value="KAH3681492.1"/>
    <property type="molecule type" value="Genomic_DNA"/>
</dbReference>
<name>A0A9P8Q1L8_WICPI</name>
<evidence type="ECO:0000313" key="1">
    <source>
        <dbReference type="EMBL" id="KAH3681492.1"/>
    </source>
</evidence>
<protein>
    <submittedName>
        <fullName evidence="1">Uncharacterized protein</fullName>
    </submittedName>
</protein>
<organism evidence="1 2">
    <name type="scientific">Wickerhamomyces pijperi</name>
    <name type="common">Yeast</name>
    <name type="synonym">Pichia pijperi</name>
    <dbReference type="NCBI Taxonomy" id="599730"/>
    <lineage>
        <taxon>Eukaryota</taxon>
        <taxon>Fungi</taxon>
        <taxon>Dikarya</taxon>
        <taxon>Ascomycota</taxon>
        <taxon>Saccharomycotina</taxon>
        <taxon>Saccharomycetes</taxon>
        <taxon>Phaffomycetales</taxon>
        <taxon>Wickerhamomycetaceae</taxon>
        <taxon>Wickerhamomyces</taxon>
    </lineage>
</organism>
<reference evidence="1" key="1">
    <citation type="journal article" date="2021" name="Open Biol.">
        <title>Shared evolutionary footprints suggest mitochondrial oxidative damage underlies multiple complex I losses in fungi.</title>
        <authorList>
            <person name="Schikora-Tamarit M.A."/>
            <person name="Marcet-Houben M."/>
            <person name="Nosek J."/>
            <person name="Gabaldon T."/>
        </authorList>
    </citation>
    <scope>NUCLEOTIDE SEQUENCE</scope>
    <source>
        <strain evidence="1">CBS2887</strain>
    </source>
</reference>
<dbReference type="Proteomes" id="UP000774326">
    <property type="component" value="Unassembled WGS sequence"/>
</dbReference>
<dbReference type="AlphaFoldDB" id="A0A9P8Q1L8"/>
<gene>
    <name evidence="1" type="ORF">WICPIJ_007571</name>
</gene>
<comment type="caution">
    <text evidence="1">The sequence shown here is derived from an EMBL/GenBank/DDBJ whole genome shotgun (WGS) entry which is preliminary data.</text>
</comment>